<gene>
    <name evidence="1" type="ORF">S12H4_18189</name>
</gene>
<dbReference type="EMBL" id="BARW01008962">
    <property type="protein sequence ID" value="GAI74548.1"/>
    <property type="molecule type" value="Genomic_DNA"/>
</dbReference>
<proteinExistence type="predicted"/>
<sequence>MAKIAQLAARYIEDHPVIRDCLAKDMVNYSKLARKIGSDLNIKNITAITAACRRHAMRLRKSKPVAGIDMLKKAKKSISIEKQKAHITFTISEKSLPSVLNTLK</sequence>
<reference evidence="1" key="1">
    <citation type="journal article" date="2014" name="Front. Microbiol.">
        <title>High frequency of phylogenetically diverse reductive dehalogenase-homologous genes in deep subseafloor sedimentary metagenomes.</title>
        <authorList>
            <person name="Kawai M."/>
            <person name="Futagami T."/>
            <person name="Toyoda A."/>
            <person name="Takaki Y."/>
            <person name="Nishi S."/>
            <person name="Hori S."/>
            <person name="Arai W."/>
            <person name="Tsubouchi T."/>
            <person name="Morono Y."/>
            <person name="Uchiyama I."/>
            <person name="Ito T."/>
            <person name="Fujiyama A."/>
            <person name="Inagaki F."/>
            <person name="Takami H."/>
        </authorList>
    </citation>
    <scope>NUCLEOTIDE SEQUENCE</scope>
    <source>
        <strain evidence="1">Expedition CK06-06</strain>
    </source>
</reference>
<comment type="caution">
    <text evidence="1">The sequence shown here is derived from an EMBL/GenBank/DDBJ whole genome shotgun (WGS) entry which is preliminary data.</text>
</comment>
<dbReference type="AlphaFoldDB" id="X1R1Y9"/>
<accession>X1R1Y9</accession>
<protein>
    <submittedName>
        <fullName evidence="1">Uncharacterized protein</fullName>
    </submittedName>
</protein>
<evidence type="ECO:0000313" key="1">
    <source>
        <dbReference type="EMBL" id="GAI74548.1"/>
    </source>
</evidence>
<name>X1R1Y9_9ZZZZ</name>
<organism evidence="1">
    <name type="scientific">marine sediment metagenome</name>
    <dbReference type="NCBI Taxonomy" id="412755"/>
    <lineage>
        <taxon>unclassified sequences</taxon>
        <taxon>metagenomes</taxon>
        <taxon>ecological metagenomes</taxon>
    </lineage>
</organism>